<accession>W4S064</accession>
<evidence type="ECO:0000313" key="1">
    <source>
        <dbReference type="EMBL" id="GAE49319.1"/>
    </source>
</evidence>
<evidence type="ECO:0000313" key="2">
    <source>
        <dbReference type="Proteomes" id="UP000019143"/>
    </source>
</evidence>
<organism evidence="1 2">
    <name type="scientific">Xanthomonas arboricola pv. pruni str. MAFF 311562</name>
    <dbReference type="NCBI Taxonomy" id="1414836"/>
    <lineage>
        <taxon>Bacteria</taxon>
        <taxon>Pseudomonadati</taxon>
        <taxon>Pseudomonadota</taxon>
        <taxon>Gammaproteobacteria</taxon>
        <taxon>Lysobacterales</taxon>
        <taxon>Lysobacteraceae</taxon>
        <taxon>Xanthomonas</taxon>
    </lineage>
</organism>
<sequence length="74" mass="8377">MQAVVTKILLENPDADPDDYMKGLKLTPSEYQALVTIPENSRQFLVKQGSQSTLAQMKLVGMEREISVLFRHAR</sequence>
<dbReference type="AlphaFoldDB" id="W4S064"/>
<name>W4S064_9XANT</name>
<dbReference type="EMBL" id="BAVB01000181">
    <property type="protein sequence ID" value="GAE49319.1"/>
    <property type="molecule type" value="Genomic_DNA"/>
</dbReference>
<reference evidence="1 2" key="1">
    <citation type="submission" date="2014-01" db="EMBL/GenBank/DDBJ databases">
        <title>Genome sequence and analysis of Xanthomonas arboricola pv. pruni.</title>
        <authorList>
            <person name="Fujikawa T."/>
            <person name="Nakazono-Nagaoka E."/>
        </authorList>
    </citation>
    <scope>NUCLEOTIDE SEQUENCE [LARGE SCALE GENOMIC DNA]</scope>
    <source>
        <strain evidence="2">MAFF 311562</strain>
    </source>
</reference>
<comment type="caution">
    <text evidence="1">The sequence shown here is derived from an EMBL/GenBank/DDBJ whole genome shotgun (WGS) entry which is preliminary data.</text>
</comment>
<dbReference type="Proteomes" id="UP000019143">
    <property type="component" value="Unassembled WGS sequence"/>
</dbReference>
<gene>
    <name evidence="1" type="primary">traB</name>
    <name evidence="1" type="ORF">XPU_0851</name>
</gene>
<proteinExistence type="predicted"/>
<protein>
    <submittedName>
        <fullName evidence="1">Probable conjugal transfer protein</fullName>
    </submittedName>
</protein>